<dbReference type="InterPro" id="IPR009000">
    <property type="entry name" value="Transl_B-barrel_sf"/>
</dbReference>
<dbReference type="Proteomes" id="UP000017052">
    <property type="component" value="Unassembled WGS sequence"/>
</dbReference>
<dbReference type="Pfam" id="PF22594">
    <property type="entry name" value="GTP-eEF1A_C"/>
    <property type="match status" value="1"/>
</dbReference>
<evidence type="ECO:0000313" key="8">
    <source>
        <dbReference type="EMBL" id="ERK61524.1"/>
    </source>
</evidence>
<evidence type="ECO:0000256" key="3">
    <source>
        <dbReference type="ARBA" id="ARBA00022695"/>
    </source>
</evidence>
<dbReference type="EC" id="2.7.7.4" evidence="1"/>
<dbReference type="PRINTS" id="PR00315">
    <property type="entry name" value="ELONGATNFCT"/>
</dbReference>
<evidence type="ECO:0000256" key="2">
    <source>
        <dbReference type="ARBA" id="ARBA00022679"/>
    </source>
</evidence>
<keyword evidence="5" id="KW-0067">ATP-binding</keyword>
<feature type="domain" description="Tr-type G" evidence="7">
    <location>
        <begin position="2"/>
        <end position="215"/>
    </location>
</feature>
<protein>
    <recommendedName>
        <fullName evidence="1">sulfate adenylyltransferase</fullName>
        <ecNumber evidence="1">2.7.7.4</ecNumber>
    </recommendedName>
</protein>
<sequence length="416" mass="45062">MSELLRLATAGSVDDGKSTLVGRLLHDTKNIMIDQYSAVERASADRGLDQTDLALLTDGLRAEREQGITIDVAHRYFATPRRSFILADCPGHVQYTRNTVTGASTAQLIVALVDVRHGILEQTRRHLAVAALLRVPHVVVALNKIDLVDYDRRVVEELAERVRELGARLGIAELTVIPVSALLGDNVVERSGRTPWYEGPSLMEHLERVPVEQPQDDEPGRFPVQYVLRPGSGAGERFRDYRGYAGRVERGSFRVGDEVRVLPGGQRTRIVGIDLPGGGRAERAGAGRSATLRLGDEIDVARGDLIAADPGPEPVSTLDATVCWLGDRALHVGDRLLVKHTTRTVTAIVTAIDGRLDLAALDEEQADELALNDIGRIGLTLAEPLCPDRYGDSRTTGSFILVHPQAGNTLAAGMVA</sequence>
<dbReference type="SUPFAM" id="SSF50465">
    <property type="entry name" value="EF-Tu/eEF-1alpha/eIF2-gamma C-terminal domain"/>
    <property type="match status" value="1"/>
</dbReference>
<dbReference type="InterPro" id="IPR044138">
    <property type="entry name" value="CysN_II"/>
</dbReference>
<dbReference type="GO" id="GO:0006790">
    <property type="term" value="P:sulfur compound metabolic process"/>
    <property type="evidence" value="ECO:0007669"/>
    <property type="project" value="InterPro"/>
</dbReference>
<dbReference type="InterPro" id="IPR041757">
    <property type="entry name" value="CysN_GTP-bd"/>
</dbReference>
<dbReference type="PROSITE" id="PS00301">
    <property type="entry name" value="G_TR_1"/>
    <property type="match status" value="1"/>
</dbReference>
<dbReference type="CDD" id="cd04095">
    <property type="entry name" value="CysN_NoDQ_III"/>
    <property type="match status" value="1"/>
</dbReference>
<dbReference type="InterPro" id="IPR044139">
    <property type="entry name" value="CysN_NoDQ_III"/>
</dbReference>
<keyword evidence="4" id="KW-0547">Nucleotide-binding</keyword>
<dbReference type="SUPFAM" id="SSF52540">
    <property type="entry name" value="P-loop containing nucleoside triphosphate hydrolases"/>
    <property type="match status" value="1"/>
</dbReference>
<evidence type="ECO:0000256" key="1">
    <source>
        <dbReference type="ARBA" id="ARBA00012391"/>
    </source>
</evidence>
<dbReference type="CDD" id="cd03695">
    <property type="entry name" value="CysN_NodQ_II"/>
    <property type="match status" value="1"/>
</dbReference>
<evidence type="ECO:0000256" key="6">
    <source>
        <dbReference type="ARBA" id="ARBA00023134"/>
    </source>
</evidence>
<name>U2QZC2_9ACTN</name>
<comment type="caution">
    <text evidence="8">The sequence shown here is derived from an EMBL/GenBank/DDBJ whole genome shotgun (WGS) entry which is preliminary data.</text>
</comment>
<dbReference type="EMBL" id="ACVN02000050">
    <property type="protein sequence ID" value="ERK61524.1"/>
    <property type="molecule type" value="Genomic_DNA"/>
</dbReference>
<dbReference type="Gene3D" id="2.40.30.10">
    <property type="entry name" value="Translation factors"/>
    <property type="match status" value="2"/>
</dbReference>
<dbReference type="CDD" id="cd04166">
    <property type="entry name" value="CysN_ATPS"/>
    <property type="match status" value="1"/>
</dbReference>
<keyword evidence="6" id="KW-0342">GTP-binding</keyword>
<dbReference type="AlphaFoldDB" id="U2QZC2"/>
<proteinExistence type="predicted"/>
<evidence type="ECO:0000256" key="4">
    <source>
        <dbReference type="ARBA" id="ARBA00022741"/>
    </source>
</evidence>
<keyword evidence="9" id="KW-1185">Reference proteome</keyword>
<dbReference type="NCBIfam" id="TIGR02034">
    <property type="entry name" value="CysN"/>
    <property type="match status" value="1"/>
</dbReference>
<evidence type="ECO:0000256" key="5">
    <source>
        <dbReference type="ARBA" id="ARBA00022840"/>
    </source>
</evidence>
<dbReference type="GO" id="GO:0004781">
    <property type="term" value="F:sulfate adenylyltransferase (ATP) activity"/>
    <property type="evidence" value="ECO:0007669"/>
    <property type="project" value="UniProtKB-EC"/>
</dbReference>
<dbReference type="InterPro" id="IPR009001">
    <property type="entry name" value="Transl_elong_EF1A/Init_IF2_C"/>
</dbReference>
<dbReference type="InterPro" id="IPR000795">
    <property type="entry name" value="T_Tr_GTP-bd_dom"/>
</dbReference>
<dbReference type="RefSeq" id="WP_021796520.1">
    <property type="nucleotide sequence ID" value="NZ_ACVN02000050.1"/>
</dbReference>
<evidence type="ECO:0000259" key="7">
    <source>
        <dbReference type="PROSITE" id="PS51722"/>
    </source>
</evidence>
<dbReference type="FunFam" id="3.40.50.300:FF:000119">
    <property type="entry name" value="Sulfate adenylyltransferase subunit 1"/>
    <property type="match status" value="1"/>
</dbReference>
<dbReference type="Gene3D" id="3.40.50.300">
    <property type="entry name" value="P-loop containing nucleotide triphosphate hydrolases"/>
    <property type="match status" value="1"/>
</dbReference>
<evidence type="ECO:0000313" key="9">
    <source>
        <dbReference type="Proteomes" id="UP000017052"/>
    </source>
</evidence>
<reference evidence="8" key="1">
    <citation type="submission" date="2013-08" db="EMBL/GenBank/DDBJ databases">
        <authorList>
            <person name="Durkin A.S."/>
            <person name="Haft D.R."/>
            <person name="McCorrison J."/>
            <person name="Torralba M."/>
            <person name="Gillis M."/>
            <person name="Haft D.H."/>
            <person name="Methe B."/>
            <person name="Sutton G."/>
            <person name="Nelson K.E."/>
        </authorList>
    </citation>
    <scope>NUCLEOTIDE SEQUENCE [LARGE SCALE GENOMIC DNA]</scope>
    <source>
        <strain evidence="8">F0233</strain>
    </source>
</reference>
<dbReference type="InterPro" id="IPR054696">
    <property type="entry name" value="GTP-eEF1A_C"/>
</dbReference>
<dbReference type="GO" id="GO:0005525">
    <property type="term" value="F:GTP binding"/>
    <property type="evidence" value="ECO:0007669"/>
    <property type="project" value="UniProtKB-KW"/>
</dbReference>
<dbReference type="GO" id="GO:0003924">
    <property type="term" value="F:GTPase activity"/>
    <property type="evidence" value="ECO:0007669"/>
    <property type="project" value="InterPro"/>
</dbReference>
<keyword evidence="3 8" id="KW-0548">Nucleotidyltransferase</keyword>
<dbReference type="GeneID" id="95360828"/>
<dbReference type="PANTHER" id="PTHR23115">
    <property type="entry name" value="TRANSLATION FACTOR"/>
    <property type="match status" value="1"/>
</dbReference>
<accession>U2QZC2</accession>
<dbReference type="InterPro" id="IPR027417">
    <property type="entry name" value="P-loop_NTPase"/>
</dbReference>
<keyword evidence="2 8" id="KW-0808">Transferase</keyword>
<dbReference type="OrthoDB" id="9804504at2"/>
<dbReference type="InterPro" id="IPR050100">
    <property type="entry name" value="TRAFAC_GTPase_members"/>
</dbReference>
<dbReference type="SUPFAM" id="SSF50447">
    <property type="entry name" value="Translation proteins"/>
    <property type="match status" value="1"/>
</dbReference>
<dbReference type="Pfam" id="PF00009">
    <property type="entry name" value="GTP_EFTU"/>
    <property type="match status" value="1"/>
</dbReference>
<organism evidence="8 9">
    <name type="scientific">Propionibacterium acidifaciens F0233</name>
    <dbReference type="NCBI Taxonomy" id="553198"/>
    <lineage>
        <taxon>Bacteria</taxon>
        <taxon>Bacillati</taxon>
        <taxon>Actinomycetota</taxon>
        <taxon>Actinomycetes</taxon>
        <taxon>Propionibacteriales</taxon>
        <taxon>Propionibacteriaceae</taxon>
        <taxon>Propionibacterium</taxon>
    </lineage>
</organism>
<dbReference type="PROSITE" id="PS51722">
    <property type="entry name" value="G_TR_2"/>
    <property type="match status" value="1"/>
</dbReference>
<dbReference type="InterPro" id="IPR031157">
    <property type="entry name" value="G_TR_CS"/>
</dbReference>
<gene>
    <name evidence="8" type="primary">cysN</name>
    <name evidence="8" type="ORF">HMPREF0682_0601</name>
</gene>
<dbReference type="InterPro" id="IPR011779">
    <property type="entry name" value="SO4_adenylTrfase_lsu"/>
</dbReference>
<dbReference type="GO" id="GO:0005524">
    <property type="term" value="F:ATP binding"/>
    <property type="evidence" value="ECO:0007669"/>
    <property type="project" value="UniProtKB-KW"/>
</dbReference>